<dbReference type="SMART" id="SM00028">
    <property type="entry name" value="TPR"/>
    <property type="match status" value="3"/>
</dbReference>
<evidence type="ECO:0000256" key="2">
    <source>
        <dbReference type="ARBA" id="ARBA00022803"/>
    </source>
</evidence>
<proteinExistence type="predicted"/>
<dbReference type="InterPro" id="IPR011990">
    <property type="entry name" value="TPR-like_helical_dom_sf"/>
</dbReference>
<gene>
    <name evidence="4" type="ORF">C2L80_07220</name>
</gene>
<evidence type="ECO:0000256" key="3">
    <source>
        <dbReference type="PROSITE-ProRule" id="PRU00339"/>
    </source>
</evidence>
<dbReference type="Pfam" id="PF13424">
    <property type="entry name" value="TPR_12"/>
    <property type="match status" value="1"/>
</dbReference>
<dbReference type="SUPFAM" id="SSF48452">
    <property type="entry name" value="TPR-like"/>
    <property type="match status" value="2"/>
</dbReference>
<dbReference type="InterPro" id="IPR019734">
    <property type="entry name" value="TPR_rpt"/>
</dbReference>
<feature type="repeat" description="TPR" evidence="3">
    <location>
        <begin position="45"/>
        <end position="78"/>
    </location>
</feature>
<keyword evidence="1" id="KW-0677">Repeat</keyword>
<dbReference type="PANTHER" id="PTHR45641:SF19">
    <property type="entry name" value="NEPHROCYSTIN-3"/>
    <property type="match status" value="1"/>
</dbReference>
<accession>A0A2K2U4X9</accession>
<evidence type="ECO:0000313" key="5">
    <source>
        <dbReference type="Proteomes" id="UP000236488"/>
    </source>
</evidence>
<dbReference type="AlphaFoldDB" id="A0A2K2U4X9"/>
<keyword evidence="5" id="KW-1185">Reference proteome</keyword>
<dbReference type="Pfam" id="PF13374">
    <property type="entry name" value="TPR_10"/>
    <property type="match status" value="1"/>
</dbReference>
<reference evidence="4 5" key="1">
    <citation type="journal article" date="2018" name="Int. J. Syst. Evol. Microbiol.">
        <title>Rubneribacter badeniensis gen. nov., sp. nov. and Enteroscipio rubneri gen. nov., sp. nov., new members of the Eggerthellaceae isolated from human faeces.</title>
        <authorList>
            <person name="Danylec N."/>
            <person name="Gobl A."/>
            <person name="Stoll D.A."/>
            <person name="Hetzer B."/>
            <person name="Kulling S.E."/>
            <person name="Huch M."/>
        </authorList>
    </citation>
    <scope>NUCLEOTIDE SEQUENCE [LARGE SCALE GENOMIC DNA]</scope>
    <source>
        <strain evidence="4 5">ResAG-85</strain>
    </source>
</reference>
<dbReference type="RefSeq" id="WP_087197697.1">
    <property type="nucleotide sequence ID" value="NZ_PPEL01000036.1"/>
</dbReference>
<dbReference type="PROSITE" id="PS50005">
    <property type="entry name" value="TPR"/>
    <property type="match status" value="1"/>
</dbReference>
<dbReference type="Proteomes" id="UP000236488">
    <property type="component" value="Unassembled WGS sequence"/>
</dbReference>
<name>A0A2K2U4X9_9ACTN</name>
<dbReference type="Gene3D" id="1.25.40.10">
    <property type="entry name" value="Tetratricopeptide repeat domain"/>
    <property type="match status" value="2"/>
</dbReference>
<keyword evidence="2 3" id="KW-0802">TPR repeat</keyword>
<organism evidence="4 5">
    <name type="scientific">Rubneribacter badeniensis</name>
    <dbReference type="NCBI Taxonomy" id="2070688"/>
    <lineage>
        <taxon>Bacteria</taxon>
        <taxon>Bacillati</taxon>
        <taxon>Actinomycetota</taxon>
        <taxon>Coriobacteriia</taxon>
        <taxon>Eggerthellales</taxon>
        <taxon>Eggerthellaceae</taxon>
        <taxon>Rubneribacter</taxon>
    </lineage>
</organism>
<sequence>MANALQELYDRIDAADDDARDKAAVVEASLEGILKEYGPESCEYAAALNELGSCLRAAGDYESAANRFKSAVNLLARTEGPESPEYAMALMNYAGAVRLLGRIDESLALFKHAKEAFAAALGEASMEYLTALNNEALCHQDKGDYEEALSRHVRVCSTLERHETASVAYATSLYNTGFCFKQIGEEDLGEELVRRSIEVYRQLLPDGHELLERAKAALGEQEAPRP</sequence>
<protein>
    <submittedName>
        <fullName evidence="4">Tetratricopeptide repeat-containing protein</fullName>
    </submittedName>
</protein>
<evidence type="ECO:0000256" key="1">
    <source>
        <dbReference type="ARBA" id="ARBA00022737"/>
    </source>
</evidence>
<dbReference type="PANTHER" id="PTHR45641">
    <property type="entry name" value="TETRATRICOPEPTIDE REPEAT PROTEIN (AFU_ORTHOLOGUE AFUA_6G03870)"/>
    <property type="match status" value="1"/>
</dbReference>
<comment type="caution">
    <text evidence="4">The sequence shown here is derived from an EMBL/GenBank/DDBJ whole genome shotgun (WGS) entry which is preliminary data.</text>
</comment>
<dbReference type="EMBL" id="PPEL01000036">
    <property type="protein sequence ID" value="PNV65319.1"/>
    <property type="molecule type" value="Genomic_DNA"/>
</dbReference>
<evidence type="ECO:0000313" key="4">
    <source>
        <dbReference type="EMBL" id="PNV65319.1"/>
    </source>
</evidence>